<feature type="transmembrane region" description="Helical" evidence="1">
    <location>
        <begin position="25"/>
        <end position="48"/>
    </location>
</feature>
<evidence type="ECO:0000256" key="1">
    <source>
        <dbReference type="SAM" id="Phobius"/>
    </source>
</evidence>
<gene>
    <name evidence="2" type="ORF">HER12_00250</name>
</gene>
<accession>A0A846TPI6</accession>
<feature type="transmembrane region" description="Helical" evidence="1">
    <location>
        <begin position="127"/>
        <end position="150"/>
    </location>
</feature>
<keyword evidence="1" id="KW-0812">Transmembrane</keyword>
<organism evidence="2 3">
    <name type="scientific">Spiroplasma platyhelix PALS-1</name>
    <dbReference type="NCBI Taxonomy" id="1276218"/>
    <lineage>
        <taxon>Bacteria</taxon>
        <taxon>Bacillati</taxon>
        <taxon>Mycoplasmatota</taxon>
        <taxon>Mollicutes</taxon>
        <taxon>Entomoplasmatales</taxon>
        <taxon>Spiroplasmataceae</taxon>
        <taxon>Spiroplasma</taxon>
    </lineage>
</organism>
<dbReference type="RefSeq" id="WP_168104668.1">
    <property type="nucleotide sequence ID" value="NZ_CP051215.1"/>
</dbReference>
<evidence type="ECO:0000313" key="2">
    <source>
        <dbReference type="EMBL" id="NKE38190.1"/>
    </source>
</evidence>
<feature type="transmembrane region" description="Helical" evidence="1">
    <location>
        <begin position="170"/>
        <end position="191"/>
    </location>
</feature>
<proteinExistence type="predicted"/>
<keyword evidence="1" id="KW-0472">Membrane</keyword>
<sequence length="413" mass="47976">MGKNKTASDNAIFNIHSPKVLGLQYFILSFFWLIFIALLVAAVVMFSVERARVNSDNNVNAILDQIANSNDQAQKTTLYKQLMDIKYPLIDFSLMTFVVFSASSAPVSDWGAAWTQRLNNINLAYSYIFITALIAIIGFVFYIIVIVRIYHRAHFEKRHGLVIKYHNDYVIYDIKMYLNFIVNLAIVFSFFNFLSTLVALAYGTILVLVSYFFWYVLRIKTEVLVKHKWWKAPNFALFAIIIIIQNTFNILKVVFANEFGVNLDLILSVLFPIGTITVMLTILIRNMLNTQVSAIMKAIKTINARVTAYRIFYYSQKQKGLEDYTFVTQLPTLIKVPFAKNAINTSQAYKLMTEIDEATTFFEQHYEKEKEKKYMLYHLFNIITDVAEIEEIKRNKLKLESQKAQKEKKKKKK</sequence>
<feature type="transmembrane region" description="Helical" evidence="1">
    <location>
        <begin position="229"/>
        <end position="245"/>
    </location>
</feature>
<evidence type="ECO:0000313" key="3">
    <source>
        <dbReference type="Proteomes" id="UP000584587"/>
    </source>
</evidence>
<comment type="caution">
    <text evidence="2">The sequence shown here is derived from an EMBL/GenBank/DDBJ whole genome shotgun (WGS) entry which is preliminary data.</text>
</comment>
<feature type="transmembrane region" description="Helical" evidence="1">
    <location>
        <begin position="265"/>
        <end position="288"/>
    </location>
</feature>
<dbReference type="EMBL" id="JAAVVK010000001">
    <property type="protein sequence ID" value="NKE38190.1"/>
    <property type="molecule type" value="Genomic_DNA"/>
</dbReference>
<keyword evidence="3" id="KW-1185">Reference proteome</keyword>
<feature type="transmembrane region" description="Helical" evidence="1">
    <location>
        <begin position="89"/>
        <end position="107"/>
    </location>
</feature>
<keyword evidence="1" id="KW-1133">Transmembrane helix</keyword>
<evidence type="ECO:0008006" key="4">
    <source>
        <dbReference type="Google" id="ProtNLM"/>
    </source>
</evidence>
<name>A0A846TPI6_9MOLU</name>
<dbReference type="AlphaFoldDB" id="A0A846TPI6"/>
<dbReference type="Proteomes" id="UP000584587">
    <property type="component" value="Unassembled WGS sequence"/>
</dbReference>
<reference evidence="2 3" key="1">
    <citation type="submission" date="2020-04" db="EMBL/GenBank/DDBJ databases">
        <title>Complete genome sequence of Spiroplasma platyhelix ATCC 51748, an insect isolate.</title>
        <authorList>
            <person name="Green E.A."/>
            <person name="Klassen J.L."/>
        </authorList>
    </citation>
    <scope>NUCLEOTIDE SEQUENCE [LARGE SCALE GENOMIC DNA]</scope>
    <source>
        <strain evidence="2 3">PALS-1</strain>
    </source>
</reference>
<protein>
    <recommendedName>
        <fullName evidence="4">Transmembrane protein</fullName>
    </recommendedName>
</protein>
<feature type="transmembrane region" description="Helical" evidence="1">
    <location>
        <begin position="197"/>
        <end position="217"/>
    </location>
</feature>